<evidence type="ECO:0000256" key="8">
    <source>
        <dbReference type="RuleBase" id="RU003942"/>
    </source>
</evidence>
<keyword evidence="6 9" id="KW-0472">Membrane</keyword>
<evidence type="ECO:0000256" key="4">
    <source>
        <dbReference type="ARBA" id="ARBA00022692"/>
    </source>
</evidence>
<protein>
    <recommendedName>
        <fullName evidence="12">Ethidium bromide-methyl viologen resistance protein EmrE</fullName>
    </recommendedName>
</protein>
<dbReference type="InterPro" id="IPR000390">
    <property type="entry name" value="Small_drug/metabolite_transptr"/>
</dbReference>
<feature type="transmembrane region" description="Helical" evidence="9">
    <location>
        <begin position="64"/>
        <end position="85"/>
    </location>
</feature>
<name>A0A149V5T3_9PROT</name>
<evidence type="ECO:0000256" key="3">
    <source>
        <dbReference type="ARBA" id="ARBA00022475"/>
    </source>
</evidence>
<accession>A0A149V5T3</accession>
<evidence type="ECO:0000256" key="2">
    <source>
        <dbReference type="ARBA" id="ARBA00022448"/>
    </source>
</evidence>
<sequence>MRSRVPGKPYLYLAVAILAEVFATSCLTASHGFEKRLPGIISLLGYGVAFYFLSLPIKTIPVGVVYAIWSGVGIVLVSLIGATVFKQSLDLPALAGIALIMAGVLVINLLSKSV</sequence>
<proteinExistence type="inferred from homology"/>
<dbReference type="Proteomes" id="UP000075538">
    <property type="component" value="Unassembled WGS sequence"/>
</dbReference>
<feature type="transmembrane region" description="Helical" evidence="9">
    <location>
        <begin position="12"/>
        <end position="33"/>
    </location>
</feature>
<dbReference type="Gene3D" id="1.10.3730.20">
    <property type="match status" value="1"/>
</dbReference>
<comment type="subcellular location">
    <subcellularLocation>
        <location evidence="1 8">Cell membrane</location>
        <topology evidence="1 8">Multi-pass membrane protein</topology>
    </subcellularLocation>
</comment>
<keyword evidence="2" id="KW-0813">Transport</keyword>
<evidence type="ECO:0000256" key="1">
    <source>
        <dbReference type="ARBA" id="ARBA00004651"/>
    </source>
</evidence>
<dbReference type="PANTHER" id="PTHR30561:SF1">
    <property type="entry name" value="MULTIDRUG TRANSPORTER EMRE"/>
    <property type="match status" value="1"/>
</dbReference>
<comment type="similarity">
    <text evidence="7 8">Belongs to the drug/metabolite transporter (DMT) superfamily. Small multidrug resistance (SMR) (TC 2.A.7.1) family.</text>
</comment>
<feature type="transmembrane region" description="Helical" evidence="9">
    <location>
        <begin position="39"/>
        <end position="57"/>
    </location>
</feature>
<evidence type="ECO:0000313" key="11">
    <source>
        <dbReference type="Proteomes" id="UP000075538"/>
    </source>
</evidence>
<feature type="transmembrane region" description="Helical" evidence="9">
    <location>
        <begin position="91"/>
        <end position="110"/>
    </location>
</feature>
<evidence type="ECO:0000256" key="7">
    <source>
        <dbReference type="ARBA" id="ARBA00038032"/>
    </source>
</evidence>
<dbReference type="SUPFAM" id="SSF103481">
    <property type="entry name" value="Multidrug resistance efflux transporter EmrE"/>
    <property type="match status" value="1"/>
</dbReference>
<keyword evidence="5 9" id="KW-1133">Transmembrane helix</keyword>
<reference evidence="10 11" key="1">
    <citation type="submission" date="2015-06" db="EMBL/GenBank/DDBJ databases">
        <title>Improved classification and identification of acetic acid bacteria using matrix-assisted laser desorption/ionization time-of-flight mass spectrometry; Gluconobacter nephelii and Gluconobacter uchimurae are later heterotypic synonyms of Gluconobacter japonicus and Gluconobacter oxydans, respectively.</title>
        <authorList>
            <person name="Li L."/>
            <person name="Cleenwerck I."/>
            <person name="De Vuyst L."/>
            <person name="Vandamme P."/>
        </authorList>
    </citation>
    <scope>NUCLEOTIDE SEQUENCE [LARGE SCALE GENOMIC DNA]</scope>
    <source>
        <strain evidence="10 11">LMG 1604</strain>
    </source>
</reference>
<dbReference type="GO" id="GO:0015199">
    <property type="term" value="F:amino-acid betaine transmembrane transporter activity"/>
    <property type="evidence" value="ECO:0007669"/>
    <property type="project" value="TreeGrafter"/>
</dbReference>
<evidence type="ECO:0000313" key="10">
    <source>
        <dbReference type="EMBL" id="KXV75452.1"/>
    </source>
</evidence>
<dbReference type="EMBL" id="LHZZ01000527">
    <property type="protein sequence ID" value="KXV75452.1"/>
    <property type="molecule type" value="Genomic_DNA"/>
</dbReference>
<keyword evidence="4 8" id="KW-0812">Transmembrane</keyword>
<dbReference type="Pfam" id="PF00893">
    <property type="entry name" value="Multi_Drug_Res"/>
    <property type="match status" value="1"/>
</dbReference>
<keyword evidence="3" id="KW-1003">Cell membrane</keyword>
<evidence type="ECO:0000256" key="9">
    <source>
        <dbReference type="SAM" id="Phobius"/>
    </source>
</evidence>
<evidence type="ECO:0000256" key="6">
    <source>
        <dbReference type="ARBA" id="ARBA00023136"/>
    </source>
</evidence>
<dbReference type="PATRIC" id="fig|178901.15.peg.1404"/>
<dbReference type="GO" id="GO:0031460">
    <property type="term" value="P:glycine betaine transport"/>
    <property type="evidence" value="ECO:0007669"/>
    <property type="project" value="TreeGrafter"/>
</dbReference>
<dbReference type="InterPro" id="IPR037185">
    <property type="entry name" value="EmrE-like"/>
</dbReference>
<evidence type="ECO:0000256" key="5">
    <source>
        <dbReference type="ARBA" id="ARBA00022989"/>
    </source>
</evidence>
<dbReference type="GO" id="GO:0015297">
    <property type="term" value="F:antiporter activity"/>
    <property type="evidence" value="ECO:0007669"/>
    <property type="project" value="TreeGrafter"/>
</dbReference>
<dbReference type="FunFam" id="1.10.3730.20:FF:000001">
    <property type="entry name" value="Quaternary ammonium compound resistance transporter SugE"/>
    <property type="match status" value="1"/>
</dbReference>
<dbReference type="PANTHER" id="PTHR30561">
    <property type="entry name" value="SMR FAMILY PROTON-DEPENDENT DRUG EFFLUX TRANSPORTER SUGE"/>
    <property type="match status" value="1"/>
</dbReference>
<gene>
    <name evidence="10" type="ORF">AD953_07405</name>
</gene>
<dbReference type="AlphaFoldDB" id="A0A149V5T3"/>
<comment type="caution">
    <text evidence="10">The sequence shown here is derived from an EMBL/GenBank/DDBJ whole genome shotgun (WGS) entry which is preliminary data.</text>
</comment>
<dbReference type="InterPro" id="IPR045324">
    <property type="entry name" value="Small_multidrug_res"/>
</dbReference>
<dbReference type="GO" id="GO:0005886">
    <property type="term" value="C:plasma membrane"/>
    <property type="evidence" value="ECO:0007669"/>
    <property type="project" value="UniProtKB-SubCell"/>
</dbReference>
<organism evidence="10 11">
    <name type="scientific">Acetobacter malorum</name>
    <dbReference type="NCBI Taxonomy" id="178901"/>
    <lineage>
        <taxon>Bacteria</taxon>
        <taxon>Pseudomonadati</taxon>
        <taxon>Pseudomonadota</taxon>
        <taxon>Alphaproteobacteria</taxon>
        <taxon>Acetobacterales</taxon>
        <taxon>Acetobacteraceae</taxon>
        <taxon>Acetobacter</taxon>
    </lineage>
</organism>
<dbReference type="GO" id="GO:0015220">
    <property type="term" value="F:choline transmembrane transporter activity"/>
    <property type="evidence" value="ECO:0007669"/>
    <property type="project" value="TreeGrafter"/>
</dbReference>
<evidence type="ECO:0008006" key="12">
    <source>
        <dbReference type="Google" id="ProtNLM"/>
    </source>
</evidence>
<dbReference type="GO" id="GO:1990961">
    <property type="term" value="P:xenobiotic detoxification by transmembrane export across the plasma membrane"/>
    <property type="evidence" value="ECO:0007669"/>
    <property type="project" value="UniProtKB-ARBA"/>
</dbReference>